<dbReference type="PROSITE" id="PS51379">
    <property type="entry name" value="4FE4S_FER_2"/>
    <property type="match status" value="1"/>
</dbReference>
<evidence type="ECO:0000313" key="2">
    <source>
        <dbReference type="EMBL" id="SOB94781.1"/>
    </source>
</evidence>
<dbReference type="RefSeq" id="WP_097068607.1">
    <property type="nucleotide sequence ID" value="NZ_OBMT01000001.1"/>
</dbReference>
<evidence type="ECO:0000313" key="3">
    <source>
        <dbReference type="Proteomes" id="UP000219111"/>
    </source>
</evidence>
<dbReference type="Proteomes" id="UP000219111">
    <property type="component" value="Unassembled WGS sequence"/>
</dbReference>
<dbReference type="EMBL" id="OBMT01000001">
    <property type="protein sequence ID" value="SOB94781.1"/>
    <property type="molecule type" value="Genomic_DNA"/>
</dbReference>
<proteinExistence type="predicted"/>
<dbReference type="InterPro" id="IPR017896">
    <property type="entry name" value="4Fe4S_Fe-S-bd"/>
</dbReference>
<sequence length="208" mass="22221">MNLPEALPEALDAARLFVAGIAHDGAETVILLAPEEPGFWAHVTAQPEFEDGAADPLDRWSKRVIGRMAAQAGGRALFPSDGPPFPPFYRWAIESGQAFAAPTRLLVHRRMGLQVSLRGALLLPGHLPQPVPGPSPCEGCPAPCTETCPAGAMTATGYDVPACRSFLNTEAGANCLSLGCLARQACPLSRSYGRLEQQSAWHLRQFHT</sequence>
<protein>
    <recommendedName>
        <fullName evidence="1">4Fe-4S ferredoxin-type domain-containing protein</fullName>
    </recommendedName>
</protein>
<dbReference type="OrthoDB" id="8279740at2"/>
<evidence type="ECO:0000259" key="1">
    <source>
        <dbReference type="PROSITE" id="PS51379"/>
    </source>
</evidence>
<name>A0A285RKZ5_9RHOB</name>
<feature type="domain" description="4Fe-4S ferredoxin-type" evidence="1">
    <location>
        <begin position="128"/>
        <end position="158"/>
    </location>
</feature>
<dbReference type="AlphaFoldDB" id="A0A285RKZ5"/>
<reference evidence="3" key="1">
    <citation type="submission" date="2017-08" db="EMBL/GenBank/DDBJ databases">
        <authorList>
            <person name="Varghese N."/>
            <person name="Submissions S."/>
        </authorList>
    </citation>
    <scope>NUCLEOTIDE SEQUENCE [LARGE SCALE GENOMIC DNA]</scope>
    <source>
        <strain evidence="3">JA276</strain>
    </source>
</reference>
<organism evidence="2 3">
    <name type="scientific">Rhodobacter maris</name>
    <dbReference type="NCBI Taxonomy" id="446682"/>
    <lineage>
        <taxon>Bacteria</taxon>
        <taxon>Pseudomonadati</taxon>
        <taxon>Pseudomonadota</taxon>
        <taxon>Alphaproteobacteria</taxon>
        <taxon>Rhodobacterales</taxon>
        <taxon>Rhodobacter group</taxon>
        <taxon>Rhodobacter</taxon>
    </lineage>
</organism>
<accession>A0A285RKZ5</accession>
<keyword evidence="3" id="KW-1185">Reference proteome</keyword>
<gene>
    <name evidence="2" type="ORF">SAMN05877831_101626</name>
</gene>